<name>A0ABZ2HZY6_9HYPH</name>
<sequence>MRIVTTFAACLSLAAIPALAAEPGGTMTGTINGENVELTVFAQQSDYGNSHISLYIIGDGLSERGLGAMGLGAEWLGELNGEFSHAEASMGMHSNPLRLYYGDNDEGLSVTLESFIYVGELLEITGRVEGTLTNVDKVGHRNPDPDDTLSIDLMFDAVLE</sequence>
<dbReference type="Proteomes" id="UP001369958">
    <property type="component" value="Chromosome"/>
</dbReference>
<evidence type="ECO:0000313" key="2">
    <source>
        <dbReference type="EMBL" id="WWT32669.1"/>
    </source>
</evidence>
<proteinExistence type="predicted"/>
<accession>A0ABZ2HZY6</accession>
<feature type="chain" id="PRO_5046606581" evidence="1">
    <location>
        <begin position="21"/>
        <end position="160"/>
    </location>
</feature>
<feature type="signal peptide" evidence="1">
    <location>
        <begin position="1"/>
        <end position="20"/>
    </location>
</feature>
<evidence type="ECO:0000313" key="3">
    <source>
        <dbReference type="Proteomes" id="UP001369958"/>
    </source>
</evidence>
<dbReference type="RefSeq" id="WP_338608091.1">
    <property type="nucleotide sequence ID" value="NZ_CP146275.1"/>
</dbReference>
<dbReference type="EMBL" id="CP146275">
    <property type="protein sequence ID" value="WWT32669.1"/>
    <property type="molecule type" value="Genomic_DNA"/>
</dbReference>
<reference evidence="2 3" key="1">
    <citation type="submission" date="2024-02" db="EMBL/GenBank/DDBJ databases">
        <title>Complete genome sequence of Pelagibacterium nitratireducens ZH15.</title>
        <authorList>
            <person name="Zhao L.H."/>
        </authorList>
    </citation>
    <scope>NUCLEOTIDE SEQUENCE [LARGE SCALE GENOMIC DNA]</scope>
    <source>
        <strain evidence="2 3">ZH15</strain>
    </source>
</reference>
<keyword evidence="3" id="KW-1185">Reference proteome</keyword>
<organism evidence="2 3">
    <name type="scientific">Pelagibacterium nitratireducens</name>
    <dbReference type="NCBI Taxonomy" id="1046114"/>
    <lineage>
        <taxon>Bacteria</taxon>
        <taxon>Pseudomonadati</taxon>
        <taxon>Pseudomonadota</taxon>
        <taxon>Alphaproteobacteria</taxon>
        <taxon>Hyphomicrobiales</taxon>
        <taxon>Devosiaceae</taxon>
        <taxon>Pelagibacterium</taxon>
    </lineage>
</organism>
<gene>
    <name evidence="2" type="ORF">V6617_16925</name>
</gene>
<keyword evidence="1" id="KW-0732">Signal</keyword>
<evidence type="ECO:0000256" key="1">
    <source>
        <dbReference type="SAM" id="SignalP"/>
    </source>
</evidence>
<protein>
    <submittedName>
        <fullName evidence="2">Uncharacterized protein</fullName>
    </submittedName>
</protein>